<dbReference type="EMBL" id="RCNU01000013">
    <property type="protein sequence ID" value="RWQ92415.1"/>
    <property type="molecule type" value="Genomic_DNA"/>
</dbReference>
<dbReference type="Pfam" id="PF03517">
    <property type="entry name" value="Voldacs"/>
    <property type="match status" value="1"/>
</dbReference>
<feature type="compositionally biased region" description="Polar residues" evidence="5">
    <location>
        <begin position="68"/>
        <end position="87"/>
    </location>
</feature>
<sequence length="336" mass="35498">MEVLRSPPSTSSFVPLAEHQAHTPASFYSGPPVLHYVSERCKVVILERDLLAAPAINAMRGEVLRNTTATGNENGVNGSGQAAVSQNGEEEEGKEIVIDGIDVWVTSEKFLLYRPSTSTGVAIPYPSISLHAIQRLRLPSSDPSSDQVQGLYMQIAHPSSAPTEEDEEEESISLTVVPPPVSETAVTTSAETSTVTAAERAIEDITEKPETPTQLLFAAVSACSNLHPDPTAAGEEDEDDEGGALQGSSLYQAGLIAPGSGDGGLPPPANGSSGWITAENMHEYFDEEGNWIGGGEEPNLSLGPGAGSVRTREEETASDGNEETGNGEETKWRRTD</sequence>
<evidence type="ECO:0000313" key="6">
    <source>
        <dbReference type="EMBL" id="RWQ92415.1"/>
    </source>
</evidence>
<keyword evidence="4" id="KW-0539">Nucleus</keyword>
<dbReference type="InterPro" id="IPR039924">
    <property type="entry name" value="ICln/Lot5/Saf5"/>
</dbReference>
<comment type="subcellular location">
    <subcellularLocation>
        <location evidence="2">Cytoplasm</location>
    </subcellularLocation>
    <subcellularLocation>
        <location evidence="1">Nucleus</location>
    </subcellularLocation>
</comment>
<evidence type="ECO:0000256" key="3">
    <source>
        <dbReference type="ARBA" id="ARBA00022490"/>
    </source>
</evidence>
<organism evidence="6 7">
    <name type="scientific">Byssochlamys spectabilis</name>
    <name type="common">Paecilomyces variotii</name>
    <dbReference type="NCBI Taxonomy" id="264951"/>
    <lineage>
        <taxon>Eukaryota</taxon>
        <taxon>Fungi</taxon>
        <taxon>Dikarya</taxon>
        <taxon>Ascomycota</taxon>
        <taxon>Pezizomycotina</taxon>
        <taxon>Eurotiomycetes</taxon>
        <taxon>Eurotiomycetidae</taxon>
        <taxon>Eurotiales</taxon>
        <taxon>Thermoascaceae</taxon>
        <taxon>Paecilomyces</taxon>
    </lineage>
</organism>
<dbReference type="RefSeq" id="XP_028482060.1">
    <property type="nucleotide sequence ID" value="XM_028633737.1"/>
</dbReference>
<proteinExistence type="predicted"/>
<dbReference type="GO" id="GO:0000387">
    <property type="term" value="P:spliceosomal snRNP assembly"/>
    <property type="evidence" value="ECO:0007669"/>
    <property type="project" value="TreeGrafter"/>
</dbReference>
<name>A0A443HKT2_BYSSP</name>
<protein>
    <submittedName>
        <fullName evidence="6">Regulator of volume decrease after cellular swelling-domain-containing protein</fullName>
    </submittedName>
</protein>
<dbReference type="AlphaFoldDB" id="A0A443HKT2"/>
<keyword evidence="7" id="KW-1185">Reference proteome</keyword>
<feature type="compositionally biased region" description="Acidic residues" evidence="5">
    <location>
        <begin position="316"/>
        <end position="326"/>
    </location>
</feature>
<reference evidence="6 7" key="1">
    <citation type="journal article" date="2018" name="Front. Microbiol.">
        <title>Genomic and genetic insights into a cosmopolitan fungus, Paecilomyces variotii (Eurotiales).</title>
        <authorList>
            <person name="Urquhart A.S."/>
            <person name="Mondo S.J."/>
            <person name="Makela M.R."/>
            <person name="Hane J.K."/>
            <person name="Wiebenga A."/>
            <person name="He G."/>
            <person name="Mihaltcheva S."/>
            <person name="Pangilinan J."/>
            <person name="Lipzen A."/>
            <person name="Barry K."/>
            <person name="de Vries R.P."/>
            <person name="Grigoriev I.V."/>
            <person name="Idnurm A."/>
        </authorList>
    </citation>
    <scope>NUCLEOTIDE SEQUENCE [LARGE SCALE GENOMIC DNA]</scope>
    <source>
        <strain evidence="6 7">CBS 101075</strain>
    </source>
</reference>
<evidence type="ECO:0000256" key="2">
    <source>
        <dbReference type="ARBA" id="ARBA00004496"/>
    </source>
</evidence>
<feature type="region of interest" description="Disordered" evidence="5">
    <location>
        <begin position="68"/>
        <end position="92"/>
    </location>
</feature>
<comment type="caution">
    <text evidence="6">The sequence shown here is derived from an EMBL/GenBank/DDBJ whole genome shotgun (WGS) entry which is preliminary data.</text>
</comment>
<evidence type="ECO:0000256" key="4">
    <source>
        <dbReference type="ARBA" id="ARBA00023242"/>
    </source>
</evidence>
<dbReference type="VEuPathDB" id="FungiDB:C8Q69DRAFT_530611"/>
<dbReference type="GO" id="GO:0045292">
    <property type="term" value="P:mRNA cis splicing, via spliceosome"/>
    <property type="evidence" value="ECO:0007669"/>
    <property type="project" value="TreeGrafter"/>
</dbReference>
<evidence type="ECO:0000313" key="7">
    <source>
        <dbReference type="Proteomes" id="UP000283841"/>
    </source>
</evidence>
<feature type="region of interest" description="Disordered" evidence="5">
    <location>
        <begin position="254"/>
        <end position="336"/>
    </location>
</feature>
<evidence type="ECO:0000256" key="1">
    <source>
        <dbReference type="ARBA" id="ARBA00004123"/>
    </source>
</evidence>
<dbReference type="PANTHER" id="PTHR21399">
    <property type="entry name" value="CHLORIDE CONDUCTANCE REGULATORY PROTEIN ICLN"/>
    <property type="match status" value="1"/>
</dbReference>
<keyword evidence="3" id="KW-0963">Cytoplasm</keyword>
<dbReference type="Gene3D" id="2.30.29.30">
    <property type="entry name" value="Pleckstrin-homology domain (PH domain)/Phosphotyrosine-binding domain (PTB)"/>
    <property type="match status" value="1"/>
</dbReference>
<dbReference type="GO" id="GO:0034715">
    <property type="term" value="C:pICln-Sm protein complex"/>
    <property type="evidence" value="ECO:0007669"/>
    <property type="project" value="TreeGrafter"/>
</dbReference>
<dbReference type="GO" id="GO:0005681">
    <property type="term" value="C:spliceosomal complex"/>
    <property type="evidence" value="ECO:0007669"/>
    <property type="project" value="TreeGrafter"/>
</dbReference>
<dbReference type="GO" id="GO:0005829">
    <property type="term" value="C:cytosol"/>
    <property type="evidence" value="ECO:0007669"/>
    <property type="project" value="TreeGrafter"/>
</dbReference>
<accession>A0A443HKT2</accession>
<gene>
    <name evidence="6" type="ORF">C8Q69DRAFT_530611</name>
</gene>
<dbReference type="GeneID" id="39603014"/>
<feature type="region of interest" description="Disordered" evidence="5">
    <location>
        <begin position="227"/>
        <end position="246"/>
    </location>
</feature>
<evidence type="ECO:0000256" key="5">
    <source>
        <dbReference type="SAM" id="MobiDB-lite"/>
    </source>
</evidence>
<dbReference type="Proteomes" id="UP000283841">
    <property type="component" value="Unassembled WGS sequence"/>
</dbReference>
<dbReference type="InterPro" id="IPR011993">
    <property type="entry name" value="PH-like_dom_sf"/>
</dbReference>
<dbReference type="PANTHER" id="PTHR21399:SF0">
    <property type="entry name" value="METHYLOSOME SUBUNIT PICLN"/>
    <property type="match status" value="1"/>
</dbReference>